<organism evidence="1 3">
    <name type="scientific">Medicago truncatula</name>
    <name type="common">Barrel medic</name>
    <name type="synonym">Medicago tribuloides</name>
    <dbReference type="NCBI Taxonomy" id="3880"/>
    <lineage>
        <taxon>Eukaryota</taxon>
        <taxon>Viridiplantae</taxon>
        <taxon>Streptophyta</taxon>
        <taxon>Embryophyta</taxon>
        <taxon>Tracheophyta</taxon>
        <taxon>Spermatophyta</taxon>
        <taxon>Magnoliopsida</taxon>
        <taxon>eudicotyledons</taxon>
        <taxon>Gunneridae</taxon>
        <taxon>Pentapetalae</taxon>
        <taxon>rosids</taxon>
        <taxon>fabids</taxon>
        <taxon>Fabales</taxon>
        <taxon>Fabaceae</taxon>
        <taxon>Papilionoideae</taxon>
        <taxon>50 kb inversion clade</taxon>
        <taxon>NPAAA clade</taxon>
        <taxon>Hologalegina</taxon>
        <taxon>IRL clade</taxon>
        <taxon>Trifolieae</taxon>
        <taxon>Medicago</taxon>
    </lineage>
</organism>
<dbReference type="AlphaFoldDB" id="G7J6W2"/>
<dbReference type="EMBL" id="CM001219">
    <property type="protein sequence ID" value="AES72494.2"/>
    <property type="molecule type" value="Genomic_DNA"/>
</dbReference>
<dbReference type="PaxDb" id="3880-AES72494"/>
<reference evidence="1 3" key="2">
    <citation type="journal article" date="2014" name="BMC Genomics">
        <title>An improved genome release (version Mt4.0) for the model legume Medicago truncatula.</title>
        <authorList>
            <person name="Tang H."/>
            <person name="Krishnakumar V."/>
            <person name="Bidwell S."/>
            <person name="Rosen B."/>
            <person name="Chan A."/>
            <person name="Zhou S."/>
            <person name="Gentzbittel L."/>
            <person name="Childs K.L."/>
            <person name="Yandell M."/>
            <person name="Gundlach H."/>
            <person name="Mayer K.F."/>
            <person name="Schwartz D.C."/>
            <person name="Town C.D."/>
        </authorList>
    </citation>
    <scope>GENOME REANNOTATION</scope>
    <source>
        <strain evidence="2 3">cv. Jemalong A17</strain>
    </source>
</reference>
<reference evidence="2" key="3">
    <citation type="submission" date="2015-04" db="UniProtKB">
        <authorList>
            <consortium name="EnsemblPlants"/>
        </authorList>
    </citation>
    <scope>IDENTIFICATION</scope>
    <source>
        <strain evidence="2">cv. Jemalong A17</strain>
    </source>
</reference>
<evidence type="ECO:0000313" key="2">
    <source>
        <dbReference type="EnsemblPlants" id="AES72494"/>
    </source>
</evidence>
<dbReference type="PANTHER" id="PTHR31286:SF176">
    <property type="entry name" value="DUF4283 DOMAIN PROTEIN"/>
    <property type="match status" value="1"/>
</dbReference>
<dbReference type="InterPro" id="IPR040256">
    <property type="entry name" value="At4g02000-like"/>
</dbReference>
<proteinExistence type="predicted"/>
<evidence type="ECO:0000313" key="1">
    <source>
        <dbReference type="EMBL" id="AES72494.2"/>
    </source>
</evidence>
<dbReference type="PANTHER" id="PTHR31286">
    <property type="entry name" value="GLYCINE-RICH CELL WALL STRUCTURAL PROTEIN 1.8-LIKE"/>
    <property type="match status" value="1"/>
</dbReference>
<accession>G7J6W2</accession>
<name>G7J6W2_MEDTR</name>
<sequence>MASTTLELRVTKSFAQALTNSCNIPTSQLPKPCLKGGQISIRIPEDGYLIGILDFQNVLNMRFILQKGSSLFNLLMFGISHWDSSQHLLGLLTSTLTRCSNTIAQPWICLHDLAQNIGEKTLFEIARVLGTPLALDETTIKRTFGHYARVLIEAGLTLEMCERILVERKDFDFHPIAKPTSSIVEKVDVVIIPVADTLKKVSGYNKIVIEIDPLIEDIIRSREVTKYVFVGLSHEEEVANIFVGVVLVQPLQVDDYVFAETQREMQSLIWIIFKILLQVGRILANP</sequence>
<evidence type="ECO:0000313" key="3">
    <source>
        <dbReference type="Proteomes" id="UP000002051"/>
    </source>
</evidence>
<gene>
    <name evidence="1" type="ordered locus">MTR_3g091430</name>
</gene>
<accession>A0A0C3VM97</accession>
<protein>
    <submittedName>
        <fullName evidence="1">DUF4283 domain protein</fullName>
    </submittedName>
</protein>
<dbReference type="EnsemblPlants" id="AES72494">
    <property type="protein sequence ID" value="AES72494"/>
    <property type="gene ID" value="MTR_3g091430"/>
</dbReference>
<reference evidence="1 3" key="1">
    <citation type="journal article" date="2011" name="Nature">
        <title>The Medicago genome provides insight into the evolution of rhizobial symbioses.</title>
        <authorList>
            <person name="Young N.D."/>
            <person name="Debelle F."/>
            <person name="Oldroyd G.E."/>
            <person name="Geurts R."/>
            <person name="Cannon S.B."/>
            <person name="Udvardi M.K."/>
            <person name="Benedito V.A."/>
            <person name="Mayer K.F."/>
            <person name="Gouzy J."/>
            <person name="Schoof H."/>
            <person name="Van de Peer Y."/>
            <person name="Proost S."/>
            <person name="Cook D.R."/>
            <person name="Meyers B.C."/>
            <person name="Spannagl M."/>
            <person name="Cheung F."/>
            <person name="De Mita S."/>
            <person name="Krishnakumar V."/>
            <person name="Gundlach H."/>
            <person name="Zhou S."/>
            <person name="Mudge J."/>
            <person name="Bharti A.K."/>
            <person name="Murray J.D."/>
            <person name="Naoumkina M.A."/>
            <person name="Rosen B."/>
            <person name="Silverstein K.A."/>
            <person name="Tang H."/>
            <person name="Rombauts S."/>
            <person name="Zhao P.X."/>
            <person name="Zhou P."/>
            <person name="Barbe V."/>
            <person name="Bardou P."/>
            <person name="Bechner M."/>
            <person name="Bellec A."/>
            <person name="Berger A."/>
            <person name="Berges H."/>
            <person name="Bidwell S."/>
            <person name="Bisseling T."/>
            <person name="Choisne N."/>
            <person name="Couloux A."/>
            <person name="Denny R."/>
            <person name="Deshpande S."/>
            <person name="Dai X."/>
            <person name="Doyle J.J."/>
            <person name="Dudez A.M."/>
            <person name="Farmer A.D."/>
            <person name="Fouteau S."/>
            <person name="Franken C."/>
            <person name="Gibelin C."/>
            <person name="Gish J."/>
            <person name="Goldstein S."/>
            <person name="Gonzalez A.J."/>
            <person name="Green P.J."/>
            <person name="Hallab A."/>
            <person name="Hartog M."/>
            <person name="Hua A."/>
            <person name="Humphray S.J."/>
            <person name="Jeong D.H."/>
            <person name="Jing Y."/>
            <person name="Jocker A."/>
            <person name="Kenton S.M."/>
            <person name="Kim D.J."/>
            <person name="Klee K."/>
            <person name="Lai H."/>
            <person name="Lang C."/>
            <person name="Lin S."/>
            <person name="Macmil S.L."/>
            <person name="Magdelenat G."/>
            <person name="Matthews L."/>
            <person name="McCorrison J."/>
            <person name="Monaghan E.L."/>
            <person name="Mun J.H."/>
            <person name="Najar F.Z."/>
            <person name="Nicholson C."/>
            <person name="Noirot C."/>
            <person name="O'Bleness M."/>
            <person name="Paule C.R."/>
            <person name="Poulain J."/>
            <person name="Prion F."/>
            <person name="Qin B."/>
            <person name="Qu C."/>
            <person name="Retzel E.F."/>
            <person name="Riddle C."/>
            <person name="Sallet E."/>
            <person name="Samain S."/>
            <person name="Samson N."/>
            <person name="Sanders I."/>
            <person name="Saurat O."/>
            <person name="Scarpelli C."/>
            <person name="Schiex T."/>
            <person name="Segurens B."/>
            <person name="Severin A.J."/>
            <person name="Sherrier D.J."/>
            <person name="Shi R."/>
            <person name="Sims S."/>
            <person name="Singer S.R."/>
            <person name="Sinharoy S."/>
            <person name="Sterck L."/>
            <person name="Viollet A."/>
            <person name="Wang B.B."/>
            <person name="Wang K."/>
            <person name="Wang M."/>
            <person name="Wang X."/>
            <person name="Warfsmann J."/>
            <person name="Weissenbach J."/>
            <person name="White D.D."/>
            <person name="White J.D."/>
            <person name="Wiley G.B."/>
            <person name="Wincker P."/>
            <person name="Xing Y."/>
            <person name="Yang L."/>
            <person name="Yao Z."/>
            <person name="Ying F."/>
            <person name="Zhai J."/>
            <person name="Zhou L."/>
            <person name="Zuber A."/>
            <person name="Denarie J."/>
            <person name="Dixon R.A."/>
            <person name="May G.D."/>
            <person name="Schwartz D.C."/>
            <person name="Rogers J."/>
            <person name="Quetier F."/>
            <person name="Town C.D."/>
            <person name="Roe B.A."/>
        </authorList>
    </citation>
    <scope>NUCLEOTIDE SEQUENCE [LARGE SCALE GENOMIC DNA]</scope>
    <source>
        <strain evidence="1">A17</strain>
        <strain evidence="2 3">cv. Jemalong A17</strain>
    </source>
</reference>
<dbReference type="HOGENOM" id="CLU_974433_0_0_1"/>
<dbReference type="Proteomes" id="UP000002051">
    <property type="component" value="Chromosome 3"/>
</dbReference>
<keyword evidence="3" id="KW-1185">Reference proteome</keyword>